<dbReference type="Proteomes" id="UP000541444">
    <property type="component" value="Unassembled WGS sequence"/>
</dbReference>
<gene>
    <name evidence="1" type="ORF">GIB67_010327</name>
</gene>
<comment type="caution">
    <text evidence="1">The sequence shown here is derived from an EMBL/GenBank/DDBJ whole genome shotgun (WGS) entry which is preliminary data.</text>
</comment>
<accession>A0A7J7MA37</accession>
<dbReference type="AlphaFoldDB" id="A0A7J7MA37"/>
<dbReference type="PANTHER" id="PTHR47284:SF3">
    <property type="entry name" value="FATTY-ACID-BINDING PROTEIN 2"/>
    <property type="match status" value="1"/>
</dbReference>
<reference evidence="1 2" key="1">
    <citation type="journal article" date="2020" name="IScience">
        <title>Genome Sequencing of the Endangered Kingdonia uniflora (Circaeasteraceae, Ranunculales) Reveals Potential Mechanisms of Evolutionary Specialization.</title>
        <authorList>
            <person name="Sun Y."/>
            <person name="Deng T."/>
            <person name="Zhang A."/>
            <person name="Moore M.J."/>
            <person name="Landis J.B."/>
            <person name="Lin N."/>
            <person name="Zhang H."/>
            <person name="Zhang X."/>
            <person name="Huang J."/>
            <person name="Zhang X."/>
            <person name="Sun H."/>
            <person name="Wang H."/>
        </authorList>
    </citation>
    <scope>NUCLEOTIDE SEQUENCE [LARGE SCALE GENOMIC DNA]</scope>
    <source>
        <strain evidence="1">TB1705</strain>
        <tissue evidence="1">Leaf</tissue>
    </source>
</reference>
<dbReference type="GO" id="GO:0005504">
    <property type="term" value="F:fatty acid binding"/>
    <property type="evidence" value="ECO:0007669"/>
    <property type="project" value="TreeGrafter"/>
</dbReference>
<organism evidence="1 2">
    <name type="scientific">Kingdonia uniflora</name>
    <dbReference type="NCBI Taxonomy" id="39325"/>
    <lineage>
        <taxon>Eukaryota</taxon>
        <taxon>Viridiplantae</taxon>
        <taxon>Streptophyta</taxon>
        <taxon>Embryophyta</taxon>
        <taxon>Tracheophyta</taxon>
        <taxon>Spermatophyta</taxon>
        <taxon>Magnoliopsida</taxon>
        <taxon>Ranunculales</taxon>
        <taxon>Circaeasteraceae</taxon>
        <taxon>Kingdonia</taxon>
    </lineage>
</organism>
<dbReference type="GO" id="GO:0009570">
    <property type="term" value="C:chloroplast stroma"/>
    <property type="evidence" value="ECO:0007669"/>
    <property type="project" value="TreeGrafter"/>
</dbReference>
<sequence length="134" mass="15121">MSLAANFLLPFDNQFSKKLVVPPKNTDVQCGQPHYACELRGSAGLSFLEISWTRQATEPSIGITFPAILNNIFDEENNFSFASEVLVRTGSRSLKVITIKYFSIYAFGLYVCPNSICEKLGGPCWNWFQKFESY</sequence>
<proteinExistence type="predicted"/>
<dbReference type="PANTHER" id="PTHR47284">
    <property type="entry name" value="FATTY-ACID-BINDING PROTEIN 2"/>
    <property type="match status" value="1"/>
</dbReference>
<protein>
    <submittedName>
        <fullName evidence="1">Uncharacterized protein</fullName>
    </submittedName>
</protein>
<evidence type="ECO:0000313" key="2">
    <source>
        <dbReference type="Proteomes" id="UP000541444"/>
    </source>
</evidence>
<dbReference type="OrthoDB" id="18193at2759"/>
<name>A0A7J7MA37_9MAGN</name>
<dbReference type="EMBL" id="JACGCM010001659">
    <property type="protein sequence ID" value="KAF6151753.1"/>
    <property type="molecule type" value="Genomic_DNA"/>
</dbReference>
<evidence type="ECO:0000313" key="1">
    <source>
        <dbReference type="EMBL" id="KAF6151753.1"/>
    </source>
</evidence>
<dbReference type="InterPro" id="IPR016088">
    <property type="entry name" value="Chalcone_isomerase_3-sand"/>
</dbReference>
<dbReference type="Gene3D" id="3.50.70.10">
    <property type="match status" value="1"/>
</dbReference>
<keyword evidence="2" id="KW-1185">Reference proteome</keyword>